<dbReference type="InParanoid" id="A0A3N0VLC6"/>
<dbReference type="SUPFAM" id="SSF47413">
    <property type="entry name" value="lambda repressor-like DNA-binding domains"/>
    <property type="match status" value="1"/>
</dbReference>
<dbReference type="RefSeq" id="WP_123210418.1">
    <property type="nucleotide sequence ID" value="NZ_RJVO01000001.1"/>
</dbReference>
<dbReference type="Pfam" id="PF01381">
    <property type="entry name" value="HTH_3"/>
    <property type="match status" value="1"/>
</dbReference>
<keyword evidence="4" id="KW-1185">Reference proteome</keyword>
<dbReference type="SMART" id="SM00530">
    <property type="entry name" value="HTH_XRE"/>
    <property type="match status" value="1"/>
</dbReference>
<gene>
    <name evidence="3" type="ORF">ED208_03315</name>
</gene>
<evidence type="ECO:0000259" key="2">
    <source>
        <dbReference type="PROSITE" id="PS50943"/>
    </source>
</evidence>
<dbReference type="PANTHER" id="PTHR46558:SF4">
    <property type="entry name" value="DNA-BIDING PHAGE PROTEIN"/>
    <property type="match status" value="1"/>
</dbReference>
<reference evidence="3 4" key="1">
    <citation type="submission" date="2018-10" db="EMBL/GenBank/DDBJ databases">
        <authorList>
            <person name="Chen W.-M."/>
        </authorList>
    </citation>
    <scope>NUCLEOTIDE SEQUENCE [LARGE SCALE GENOMIC DNA]</scope>
    <source>
        <strain evidence="3 4">THS-13</strain>
    </source>
</reference>
<keyword evidence="1" id="KW-0238">DNA-binding</keyword>
<sequence length="116" mass="12690">MNPFARRLKDARIAMGLTQEQLGFAVGVTKSSVSAWENGRESPSFNALLRLRDALQCSIDGLLDEESGSRSGPGPLAIRDAKEQALLRRFRSLNARRRLALLELIGAESDTPKPAN</sequence>
<dbReference type="PROSITE" id="PS50943">
    <property type="entry name" value="HTH_CROC1"/>
    <property type="match status" value="1"/>
</dbReference>
<accession>A0A3N0VLC6</accession>
<comment type="caution">
    <text evidence="3">The sequence shown here is derived from an EMBL/GenBank/DDBJ whole genome shotgun (WGS) entry which is preliminary data.</text>
</comment>
<evidence type="ECO:0000313" key="4">
    <source>
        <dbReference type="Proteomes" id="UP000282106"/>
    </source>
</evidence>
<dbReference type="InterPro" id="IPR001387">
    <property type="entry name" value="Cro/C1-type_HTH"/>
</dbReference>
<dbReference type="Gene3D" id="1.10.260.40">
    <property type="entry name" value="lambda repressor-like DNA-binding domains"/>
    <property type="match status" value="1"/>
</dbReference>
<dbReference type="GO" id="GO:0003677">
    <property type="term" value="F:DNA binding"/>
    <property type="evidence" value="ECO:0007669"/>
    <property type="project" value="UniProtKB-KW"/>
</dbReference>
<evidence type="ECO:0000256" key="1">
    <source>
        <dbReference type="ARBA" id="ARBA00023125"/>
    </source>
</evidence>
<dbReference type="AlphaFoldDB" id="A0A3N0VLC6"/>
<proteinExistence type="predicted"/>
<dbReference type="InterPro" id="IPR010982">
    <property type="entry name" value="Lambda_DNA-bd_dom_sf"/>
</dbReference>
<dbReference type="PANTHER" id="PTHR46558">
    <property type="entry name" value="TRACRIPTIONAL REGULATORY PROTEIN-RELATED-RELATED"/>
    <property type="match status" value="1"/>
</dbReference>
<dbReference type="Proteomes" id="UP000282106">
    <property type="component" value="Unassembled WGS sequence"/>
</dbReference>
<protein>
    <submittedName>
        <fullName evidence="3">XRE family transcriptional regulator</fullName>
    </submittedName>
</protein>
<dbReference type="EMBL" id="RJVO01000001">
    <property type="protein sequence ID" value="ROH93563.1"/>
    <property type="molecule type" value="Genomic_DNA"/>
</dbReference>
<name>A0A3N0VLC6_9GAMM</name>
<feature type="domain" description="HTH cro/C1-type" evidence="2">
    <location>
        <begin position="8"/>
        <end position="62"/>
    </location>
</feature>
<dbReference type="CDD" id="cd00093">
    <property type="entry name" value="HTH_XRE"/>
    <property type="match status" value="1"/>
</dbReference>
<organism evidence="3 4">
    <name type="scientific">Stagnimonas aquatica</name>
    <dbReference type="NCBI Taxonomy" id="2689987"/>
    <lineage>
        <taxon>Bacteria</taxon>
        <taxon>Pseudomonadati</taxon>
        <taxon>Pseudomonadota</taxon>
        <taxon>Gammaproteobacteria</taxon>
        <taxon>Nevskiales</taxon>
        <taxon>Nevskiaceae</taxon>
        <taxon>Stagnimonas</taxon>
    </lineage>
</organism>
<evidence type="ECO:0000313" key="3">
    <source>
        <dbReference type="EMBL" id="ROH93563.1"/>
    </source>
</evidence>